<gene>
    <name evidence="2" type="ORF">GCM10022236_46180</name>
</gene>
<feature type="domain" description="Transglutaminase-like" evidence="1">
    <location>
        <begin position="174"/>
        <end position="240"/>
    </location>
</feature>
<comment type="caution">
    <text evidence="2">The sequence shown here is derived from an EMBL/GenBank/DDBJ whole genome shotgun (WGS) entry which is preliminary data.</text>
</comment>
<keyword evidence="3" id="KW-1185">Reference proteome</keyword>
<proteinExistence type="predicted"/>
<evidence type="ECO:0000313" key="2">
    <source>
        <dbReference type="EMBL" id="GAA3638533.1"/>
    </source>
</evidence>
<sequence>MTEAYADPSPEIDTRTVSIGATFVYSSWSAVPAVFQIEPVDDQPVELRDERWELEPDQQTRSYRDLYGNRCRRMLVPSGRSVITYAATAIVPDAPEERDESAIEHRPEELPDDVLFYTLPSRYCLPDVLGTEAWSRFGSVPPGYSRVQEICDYVHDHLTFAYGSSGSWTTAADVHQSGYGVCRDYTHLAISFCRALNIPARYVFGYIPEMDFDSRGLPMDFAAWMEVYLGGRWWTFDPRNNVPRKGRVLIGRGRDATDVAMATTFGAPYLESMTVVAEEVG</sequence>
<accession>A0ABP7AQV5</accession>
<dbReference type="Pfam" id="PF01841">
    <property type="entry name" value="Transglut_core"/>
    <property type="match status" value="1"/>
</dbReference>
<dbReference type="EMBL" id="BAABAB010000049">
    <property type="protein sequence ID" value="GAA3638533.1"/>
    <property type="molecule type" value="Genomic_DNA"/>
</dbReference>
<dbReference type="PANTHER" id="PTHR33490">
    <property type="entry name" value="BLR5614 PROTEIN-RELATED"/>
    <property type="match status" value="1"/>
</dbReference>
<organism evidence="2 3">
    <name type="scientific">Microlunatus ginsengisoli</name>
    <dbReference type="NCBI Taxonomy" id="363863"/>
    <lineage>
        <taxon>Bacteria</taxon>
        <taxon>Bacillati</taxon>
        <taxon>Actinomycetota</taxon>
        <taxon>Actinomycetes</taxon>
        <taxon>Propionibacteriales</taxon>
        <taxon>Propionibacteriaceae</taxon>
        <taxon>Microlunatus</taxon>
    </lineage>
</organism>
<evidence type="ECO:0000259" key="1">
    <source>
        <dbReference type="SMART" id="SM00460"/>
    </source>
</evidence>
<dbReference type="Proteomes" id="UP001501490">
    <property type="component" value="Unassembled WGS sequence"/>
</dbReference>
<protein>
    <submittedName>
        <fullName evidence="2">Transglutaminase family protein</fullName>
    </submittedName>
</protein>
<dbReference type="InterPro" id="IPR038765">
    <property type="entry name" value="Papain-like_cys_pep_sf"/>
</dbReference>
<dbReference type="PANTHER" id="PTHR33490:SF12">
    <property type="entry name" value="BLL5557 PROTEIN"/>
    <property type="match status" value="1"/>
</dbReference>
<name>A0ABP7AQV5_9ACTN</name>
<dbReference type="RefSeq" id="WP_344809040.1">
    <property type="nucleotide sequence ID" value="NZ_BAABAB010000049.1"/>
</dbReference>
<dbReference type="InterPro" id="IPR002931">
    <property type="entry name" value="Transglutaminase-like"/>
</dbReference>
<reference evidence="3" key="1">
    <citation type="journal article" date="2019" name="Int. J. Syst. Evol. Microbiol.">
        <title>The Global Catalogue of Microorganisms (GCM) 10K type strain sequencing project: providing services to taxonomists for standard genome sequencing and annotation.</title>
        <authorList>
            <consortium name="The Broad Institute Genomics Platform"/>
            <consortium name="The Broad Institute Genome Sequencing Center for Infectious Disease"/>
            <person name="Wu L."/>
            <person name="Ma J."/>
        </authorList>
    </citation>
    <scope>NUCLEOTIDE SEQUENCE [LARGE SCALE GENOMIC DNA]</scope>
    <source>
        <strain evidence="3">JCM 16929</strain>
    </source>
</reference>
<dbReference type="SUPFAM" id="SSF54001">
    <property type="entry name" value="Cysteine proteinases"/>
    <property type="match status" value="1"/>
</dbReference>
<dbReference type="Gene3D" id="3.10.620.30">
    <property type="match status" value="1"/>
</dbReference>
<dbReference type="Gene3D" id="2.60.40.2250">
    <property type="match status" value="1"/>
</dbReference>
<dbReference type="SMART" id="SM00460">
    <property type="entry name" value="TGc"/>
    <property type="match status" value="1"/>
</dbReference>
<evidence type="ECO:0000313" key="3">
    <source>
        <dbReference type="Proteomes" id="UP001501490"/>
    </source>
</evidence>